<keyword evidence="3" id="KW-1185">Reference proteome</keyword>
<feature type="compositionally biased region" description="Low complexity" evidence="1">
    <location>
        <begin position="21"/>
        <end position="33"/>
    </location>
</feature>
<dbReference type="EMBL" id="UZAI01017188">
    <property type="protein sequence ID" value="VDP21567.1"/>
    <property type="molecule type" value="Genomic_DNA"/>
</dbReference>
<feature type="compositionally biased region" description="Low complexity" evidence="1">
    <location>
        <begin position="335"/>
        <end position="347"/>
    </location>
</feature>
<gene>
    <name evidence="2" type="ORF">SMRZ_LOCUS16645</name>
</gene>
<feature type="compositionally biased region" description="Basic and acidic residues" evidence="1">
    <location>
        <begin position="349"/>
        <end position="360"/>
    </location>
</feature>
<sequence>MELNMTTPKMYTDINIGNQGNHNTNTTTNNNNTNVTSLLVRERLKNCVLNKRKSKEQGIHSNETILLNMGISQQQQQQQQQQQTQPPPPPQQQQQNDHILDKDLIQTNQEQSVSNNCLINKHLNGKSIPLSNQNSINNNNNTNDNSCITPLTIDVENLSSHNQTIPMTSLPINMKKSNILHHQMQHSFSNHETDIHYMDFQNLHTSNMETSNCEKHIEQHDYSNHDHHQHRQQPNKLIDENLRKTVSEPSLKMRSGSGGVQKSRYKPDRRHYYHHHHHHHFGMNTAAAAVAAAAITVSNDPLAMIGLWPQLTSAFQHTNLIQKTMNKKPLQQLQDLNNNNNSHISSIDSDERLTKSDRKSLTQSISPISNTIQDIILTEFMRRNQLINNQEVLETMNTDCTDSHPMDSSHSSFGITTLNSSILNSTMMNGFCASLPNLTTQYHRTSSSSSSSLQTNNPNHNHRITNTTIPTNTSTPTTHHVTQSSFEYNEFNQTDTTISDLINNHGSNSMTQINQSFYHHLLPYYRYQSIGLISRTRSAPLCLATNSNTTNYRQIQLQNINHVHNLTQSMNKSISVTSAANLLAMEAATINFGNQQSNQSIIEYDQFNGINNTNNNSNNNNNNLQSTIDNELSSRSKVVLQLRKKILERSEFLTSDRSGVNILDGSNSPISRINQTTERGNPLLERTTSSPVVNMAPTIRSETVPEATFTTVLAYDLGMLAHHCTCQTDANHPENPQRLISIWQRLQNQALTWNPEGKRKRGRPKNTLRRIIEADMKTMNRNWKELERIAQNRVGWRMLLHEE</sequence>
<dbReference type="Gene3D" id="3.40.800.20">
    <property type="entry name" value="Histone deacetylase domain"/>
    <property type="match status" value="1"/>
</dbReference>
<reference evidence="2 3" key="1">
    <citation type="submission" date="2018-11" db="EMBL/GenBank/DDBJ databases">
        <authorList>
            <consortium name="Pathogen Informatics"/>
        </authorList>
    </citation>
    <scope>NUCLEOTIDE SEQUENCE [LARGE SCALE GENOMIC DNA]</scope>
    <source>
        <strain evidence="2 3">Zambia</strain>
    </source>
</reference>
<dbReference type="Proteomes" id="UP000277204">
    <property type="component" value="Unassembled WGS sequence"/>
</dbReference>
<evidence type="ECO:0000313" key="3">
    <source>
        <dbReference type="Proteomes" id="UP000277204"/>
    </source>
</evidence>
<dbReference type="InterPro" id="IPR037138">
    <property type="entry name" value="His_deacetylse_dom_sf"/>
</dbReference>
<evidence type="ECO:0000256" key="1">
    <source>
        <dbReference type="SAM" id="MobiDB-lite"/>
    </source>
</evidence>
<feature type="region of interest" description="Disordered" evidence="1">
    <location>
        <begin position="335"/>
        <end position="362"/>
    </location>
</feature>
<dbReference type="AlphaFoldDB" id="A0A183MKS0"/>
<feature type="compositionally biased region" description="Low complexity" evidence="1">
    <location>
        <begin position="73"/>
        <end position="84"/>
    </location>
</feature>
<feature type="region of interest" description="Disordered" evidence="1">
    <location>
        <begin position="71"/>
        <end position="96"/>
    </location>
</feature>
<organism evidence="2 3">
    <name type="scientific">Schistosoma margrebowiei</name>
    <dbReference type="NCBI Taxonomy" id="48269"/>
    <lineage>
        <taxon>Eukaryota</taxon>
        <taxon>Metazoa</taxon>
        <taxon>Spiralia</taxon>
        <taxon>Lophotrochozoa</taxon>
        <taxon>Platyhelminthes</taxon>
        <taxon>Trematoda</taxon>
        <taxon>Digenea</taxon>
        <taxon>Strigeidida</taxon>
        <taxon>Schistosomatoidea</taxon>
        <taxon>Schistosomatidae</taxon>
        <taxon>Schistosoma</taxon>
    </lineage>
</organism>
<proteinExistence type="predicted"/>
<evidence type="ECO:0000313" key="2">
    <source>
        <dbReference type="EMBL" id="VDP21567.1"/>
    </source>
</evidence>
<name>A0A183MKS0_9TREM</name>
<protein>
    <submittedName>
        <fullName evidence="2">Uncharacterized protein</fullName>
    </submittedName>
</protein>
<feature type="region of interest" description="Disordered" evidence="1">
    <location>
        <begin position="14"/>
        <end position="33"/>
    </location>
</feature>
<dbReference type="STRING" id="48269.A0A183MKS0"/>
<accession>A0A183MKS0</accession>